<comment type="caution">
    <text evidence="3">The sequence shown here is derived from an EMBL/GenBank/DDBJ whole genome shotgun (WGS) entry which is preliminary data.</text>
</comment>
<dbReference type="Proteomes" id="UP000885748">
    <property type="component" value="Unassembled WGS sequence"/>
</dbReference>
<accession>A0A831W2G7</accession>
<dbReference type="Pfam" id="PF03958">
    <property type="entry name" value="Secretin_N"/>
    <property type="match status" value="1"/>
</dbReference>
<keyword evidence="1" id="KW-0732">Signal</keyword>
<protein>
    <submittedName>
        <fullName evidence="3">Secretin</fullName>
    </submittedName>
</protein>
<dbReference type="AlphaFoldDB" id="A0A831W2G7"/>
<dbReference type="InterPro" id="IPR005644">
    <property type="entry name" value="NolW-like"/>
</dbReference>
<evidence type="ECO:0000313" key="3">
    <source>
        <dbReference type="EMBL" id="HEA52982.1"/>
    </source>
</evidence>
<evidence type="ECO:0000256" key="1">
    <source>
        <dbReference type="SAM" id="SignalP"/>
    </source>
</evidence>
<feature type="signal peptide" evidence="1">
    <location>
        <begin position="1"/>
        <end position="29"/>
    </location>
</feature>
<evidence type="ECO:0000259" key="2">
    <source>
        <dbReference type="Pfam" id="PF03958"/>
    </source>
</evidence>
<proteinExistence type="predicted"/>
<sequence length="262" mass="28359">MTLNLRNYAFLFCFILVLALVSGAGPANAESRAYQLNNRPGDDVANQVRELYKGESLSVTARGQQLVVRGDQQLLDEIGTLVETLDVAPAQLRITVRSQEDIGGKRSGGGVTTTRNELGLNVEHRVTSTASSRERSLMVMDGQSAHITSGQVRALPLAVRGGRNPAAIFSQVQTRSGFIVSPQVISDRAVELNIVSFEADPAELEGYDIQALVTTRRVEPGQWVSLGSTLTESTSSQSGIVYNVKSSRSDNRSFEVKVDVIH</sequence>
<dbReference type="RefSeq" id="WP_304102409.1">
    <property type="nucleotide sequence ID" value="NZ_DRGY01000091.1"/>
</dbReference>
<feature type="chain" id="PRO_5032727220" evidence="1">
    <location>
        <begin position="30"/>
        <end position="262"/>
    </location>
</feature>
<organism evidence="3">
    <name type="scientific">Marinobacter antarcticus</name>
    <dbReference type="NCBI Taxonomy" id="564117"/>
    <lineage>
        <taxon>Bacteria</taxon>
        <taxon>Pseudomonadati</taxon>
        <taxon>Pseudomonadota</taxon>
        <taxon>Gammaproteobacteria</taxon>
        <taxon>Pseudomonadales</taxon>
        <taxon>Marinobacteraceae</taxon>
        <taxon>Marinobacter</taxon>
    </lineage>
</organism>
<dbReference type="EMBL" id="DRGY01000091">
    <property type="protein sequence ID" value="HEA52982.1"/>
    <property type="molecule type" value="Genomic_DNA"/>
</dbReference>
<feature type="domain" description="NolW-like" evidence="2">
    <location>
        <begin position="31"/>
        <end position="91"/>
    </location>
</feature>
<name>A0A831W2G7_9GAMM</name>
<gene>
    <name evidence="3" type="ORF">ENI00_11820</name>
</gene>
<reference evidence="3" key="1">
    <citation type="journal article" date="2020" name="mSystems">
        <title>Genome- and Community-Level Interaction Insights into Carbon Utilization and Element Cycling Functions of Hydrothermarchaeota in Hydrothermal Sediment.</title>
        <authorList>
            <person name="Zhou Z."/>
            <person name="Liu Y."/>
            <person name="Xu W."/>
            <person name="Pan J."/>
            <person name="Luo Z.H."/>
            <person name="Li M."/>
        </authorList>
    </citation>
    <scope>NUCLEOTIDE SEQUENCE [LARGE SCALE GENOMIC DNA]</scope>
    <source>
        <strain evidence="3">HyVt-357</strain>
    </source>
</reference>